<evidence type="ECO:0000313" key="4">
    <source>
        <dbReference type="Proteomes" id="UP001196068"/>
    </source>
</evidence>
<comment type="caution">
    <text evidence="3">The sequence shown here is derived from an EMBL/GenBank/DDBJ whole genome shotgun (WGS) entry which is preliminary data.</text>
</comment>
<name>A0AAF1KN65_9PROT</name>
<keyword evidence="4" id="KW-1185">Reference proteome</keyword>
<gene>
    <name evidence="3" type="ORF">GXW79_14215</name>
</gene>
<evidence type="ECO:0000256" key="1">
    <source>
        <dbReference type="SAM" id="MobiDB-lite"/>
    </source>
</evidence>
<keyword evidence="2" id="KW-0732">Signal</keyword>
<protein>
    <submittedName>
        <fullName evidence="3">Uncharacterized protein</fullName>
    </submittedName>
</protein>
<organism evidence="3 4">
    <name type="scientific">Plastoroseomonas arctica</name>
    <dbReference type="NCBI Taxonomy" id="1509237"/>
    <lineage>
        <taxon>Bacteria</taxon>
        <taxon>Pseudomonadati</taxon>
        <taxon>Pseudomonadota</taxon>
        <taxon>Alphaproteobacteria</taxon>
        <taxon>Acetobacterales</taxon>
        <taxon>Acetobacteraceae</taxon>
        <taxon>Plastoroseomonas</taxon>
    </lineage>
</organism>
<dbReference type="RefSeq" id="WP_211875080.1">
    <property type="nucleotide sequence ID" value="NZ_JAAEDH010000016.1"/>
</dbReference>
<accession>A0AAF1KN65</accession>
<sequence>MTVSKAILAATLVFGSMGIAQAQISPTRPDTVTTPGGTTVRPPEAVPGQSNVPPAQGTPITPGFAPAPGRDQSPQTENGSGNAPVQPGQRVAPNR</sequence>
<feature type="region of interest" description="Disordered" evidence="1">
    <location>
        <begin position="25"/>
        <end position="95"/>
    </location>
</feature>
<proteinExistence type="predicted"/>
<evidence type="ECO:0000313" key="3">
    <source>
        <dbReference type="EMBL" id="MBR0656234.1"/>
    </source>
</evidence>
<feature type="chain" id="PRO_5042070035" evidence="2">
    <location>
        <begin position="23"/>
        <end position="95"/>
    </location>
</feature>
<feature type="compositionally biased region" description="Polar residues" evidence="1">
    <location>
        <begin position="72"/>
        <end position="83"/>
    </location>
</feature>
<evidence type="ECO:0000256" key="2">
    <source>
        <dbReference type="SAM" id="SignalP"/>
    </source>
</evidence>
<dbReference type="AlphaFoldDB" id="A0AAF1KN65"/>
<feature type="compositionally biased region" description="Low complexity" evidence="1">
    <location>
        <begin position="26"/>
        <end position="43"/>
    </location>
</feature>
<dbReference type="EMBL" id="JAAEDH010000016">
    <property type="protein sequence ID" value="MBR0656234.1"/>
    <property type="molecule type" value="Genomic_DNA"/>
</dbReference>
<reference evidence="3" key="2">
    <citation type="journal article" date="2021" name="Syst. Appl. Microbiol.">
        <title>Roseomonas hellenica sp. nov., isolated from roots of wild-growing Alkanna tinctoria.</title>
        <authorList>
            <person name="Rat A."/>
            <person name="Naranjo H.D."/>
            <person name="Lebbe L."/>
            <person name="Cnockaert M."/>
            <person name="Krigas N."/>
            <person name="Grigoriadou K."/>
            <person name="Maloupa E."/>
            <person name="Willems A."/>
        </authorList>
    </citation>
    <scope>NUCLEOTIDE SEQUENCE</scope>
    <source>
        <strain evidence="3">LMG 28251</strain>
    </source>
</reference>
<dbReference type="Proteomes" id="UP001196068">
    <property type="component" value="Unassembled WGS sequence"/>
</dbReference>
<feature type="signal peptide" evidence="2">
    <location>
        <begin position="1"/>
        <end position="22"/>
    </location>
</feature>
<reference evidence="3" key="1">
    <citation type="submission" date="2020-01" db="EMBL/GenBank/DDBJ databases">
        <authorList>
            <person name="Rat A."/>
        </authorList>
    </citation>
    <scope>NUCLEOTIDE SEQUENCE</scope>
    <source>
        <strain evidence="3">LMG 28251</strain>
    </source>
</reference>